<evidence type="ECO:0000256" key="3">
    <source>
        <dbReference type="ARBA" id="ARBA00022827"/>
    </source>
</evidence>
<reference evidence="7" key="1">
    <citation type="submission" date="2016-11" db="EMBL/GenBank/DDBJ databases">
        <title>The genome sequence of Colletotrichum cuscutae.</title>
        <authorList>
            <person name="Baroncelli R."/>
        </authorList>
    </citation>
    <scope>NUCLEOTIDE SEQUENCE</scope>
    <source>
        <strain evidence="7">IMI 304802</strain>
    </source>
</reference>
<dbReference type="GO" id="GO:0008483">
    <property type="term" value="F:transaminase activity"/>
    <property type="evidence" value="ECO:0007669"/>
    <property type="project" value="UniProtKB-KW"/>
</dbReference>
<dbReference type="InterPro" id="IPR036188">
    <property type="entry name" value="FAD/NAD-bd_sf"/>
</dbReference>
<comment type="similarity">
    <text evidence="1">Belongs to the class-III pyridoxal-phosphate-dependent aminotransferase family.</text>
</comment>
<feature type="domain" description="FAD-binding" evidence="6">
    <location>
        <begin position="3"/>
        <end position="347"/>
    </location>
</feature>
<evidence type="ECO:0000259" key="6">
    <source>
        <dbReference type="Pfam" id="PF01494"/>
    </source>
</evidence>
<name>A0AAI9U313_9PEZI</name>
<dbReference type="Gene3D" id="3.40.640.10">
    <property type="entry name" value="Type I PLP-dependent aspartate aminotransferase-like (Major domain)"/>
    <property type="match status" value="1"/>
</dbReference>
<dbReference type="CDD" id="cd00610">
    <property type="entry name" value="OAT_like"/>
    <property type="match status" value="1"/>
</dbReference>
<keyword evidence="3" id="KW-0274">FAD</keyword>
<dbReference type="AlphaFoldDB" id="A0AAI9U313"/>
<dbReference type="GO" id="GO:0005739">
    <property type="term" value="C:mitochondrion"/>
    <property type="evidence" value="ECO:0007669"/>
    <property type="project" value="TreeGrafter"/>
</dbReference>
<dbReference type="InterPro" id="IPR049704">
    <property type="entry name" value="Aminotrans_3_PPA_site"/>
</dbReference>
<keyword evidence="2" id="KW-0285">Flavoprotein</keyword>
<dbReference type="PRINTS" id="PR00420">
    <property type="entry name" value="RNGMNOXGNASE"/>
</dbReference>
<dbReference type="Gene3D" id="3.40.30.120">
    <property type="match status" value="1"/>
</dbReference>
<sequence length="988" mass="108467">MSEVDVLIVGAGPTGLTLAIELAARNVDFRIAESRGEVSDKSRALVVQPRTQELLYRYGDVQELISRARQPTGIATWINQKPVLDITFGSSDGIAREYGTDFSRPLLASQAETERFLSNRLEEVSEVLPERGSTAQSITQDETGVSVTLKKGSQVERLRCKYVVGADGSNSTVREAGTKFQFKGAEYPQEFLLCDCRVKWKQSRAGKAMFMLGQGSLIVIPLDDDVIRLAGSSWLGKTERDPTLQDFQDQLNKMAPGQGELFDPIWLSKFHLSNRGVNSYRDGRLFLAGDSAHVHSPAGGQGMNTGIQDSINLGWKLAEVLKCRRDPEFLDTYNNERSPVGKTVLARTDRIFTVMTSQNFVATFLRNYLGPIVQPFIFKDSDRWKMAYRFSSQLHIRYRKSDIVATGSGFIGPVRGGDRAPNGTLIGPDGQGKLHDIFRSLDYQLLLFTGLGENFASEKELNASAPECGPVDFHIISSQEDVGYFDENGSLHKLYGFDNPGYVYVRPDAYAGRFSASIHVIIIESLTVANFHGGTVNMLRGKDIALGQVEMPLSPATRGKLTHVTQMSIVIHLSIIYHGYREHNRLLGKDRQVSDVNGPKGTKLYDAEALSWATRIRKSLTTCSRLGKLLPAPLEKFVWIMLTKIRPKSFFLNTGSETTEAAIKMAKLHTGKFEIVAMSASYHGLTSGSGSATYSAGRKNGGPAMPGQLAFPAPYAYRSIFRTADGAYDWEKEMDFGWSMIDRQSVGSLAAFIMEPILSTGGILDLPKGYLKRLGEECKKRGMLLILDEAQTGVGRTGQMFAFEHDNTVPDILCLSKTLGCGLPLASVSTTAAVAQGCKDAGFLWLTTHLNDPLTAAVGNKVLEIVERDNICQRATDRGEQLRAGLLKLQEKYWCIGDVRGRGLLQGIEIISDAKTKAPGSDLGQAVSDRAMFLGLSCNVVNLPGMGGVFRLAPPVTVDADEIEEGLRILNEAFGYVLDQREKTIPVV</sequence>
<dbReference type="InterPro" id="IPR015421">
    <property type="entry name" value="PyrdxlP-dep_Trfase_major"/>
</dbReference>
<dbReference type="GO" id="GO:0030170">
    <property type="term" value="F:pyridoxal phosphate binding"/>
    <property type="evidence" value="ECO:0007669"/>
    <property type="project" value="InterPro"/>
</dbReference>
<organism evidence="7 8">
    <name type="scientific">Colletotrichum cuscutae</name>
    <dbReference type="NCBI Taxonomy" id="1209917"/>
    <lineage>
        <taxon>Eukaryota</taxon>
        <taxon>Fungi</taxon>
        <taxon>Dikarya</taxon>
        <taxon>Ascomycota</taxon>
        <taxon>Pezizomycotina</taxon>
        <taxon>Sordariomycetes</taxon>
        <taxon>Hypocreomycetidae</taxon>
        <taxon>Glomerellales</taxon>
        <taxon>Glomerellaceae</taxon>
        <taxon>Colletotrichum</taxon>
        <taxon>Colletotrichum acutatum species complex</taxon>
    </lineage>
</organism>
<gene>
    <name evidence="7" type="ORF">CCUS01_02192</name>
</gene>
<dbReference type="Gene3D" id="3.90.1150.10">
    <property type="entry name" value="Aspartate Aminotransferase, domain 1"/>
    <property type="match status" value="1"/>
</dbReference>
<evidence type="ECO:0000256" key="2">
    <source>
        <dbReference type="ARBA" id="ARBA00022630"/>
    </source>
</evidence>
<dbReference type="GO" id="GO:0071949">
    <property type="term" value="F:FAD binding"/>
    <property type="evidence" value="ECO:0007669"/>
    <property type="project" value="InterPro"/>
</dbReference>
<evidence type="ECO:0000256" key="1">
    <source>
        <dbReference type="ARBA" id="ARBA00008954"/>
    </source>
</evidence>
<dbReference type="Pfam" id="PF01494">
    <property type="entry name" value="FAD_binding_3"/>
    <property type="match status" value="1"/>
</dbReference>
<keyword evidence="8" id="KW-1185">Reference proteome</keyword>
<dbReference type="InterPro" id="IPR002938">
    <property type="entry name" value="FAD-bd"/>
</dbReference>
<proteinExistence type="inferred from homology"/>
<dbReference type="PROSITE" id="PS00600">
    <property type="entry name" value="AA_TRANSFER_CLASS_3"/>
    <property type="match status" value="1"/>
</dbReference>
<protein>
    <submittedName>
        <fullName evidence="7">Aminotransferase class-III</fullName>
    </submittedName>
</protein>
<dbReference type="PANTHER" id="PTHR45688:SF13">
    <property type="entry name" value="ALANINE--GLYOXYLATE AMINOTRANSFERASE 2-LIKE"/>
    <property type="match status" value="1"/>
</dbReference>
<dbReference type="Proteomes" id="UP001239213">
    <property type="component" value="Unassembled WGS sequence"/>
</dbReference>
<evidence type="ECO:0000313" key="7">
    <source>
        <dbReference type="EMBL" id="KAK1450736.1"/>
    </source>
</evidence>
<evidence type="ECO:0000256" key="4">
    <source>
        <dbReference type="ARBA" id="ARBA00022898"/>
    </source>
</evidence>
<dbReference type="PANTHER" id="PTHR45688">
    <property type="match status" value="1"/>
</dbReference>
<accession>A0AAI9U313</accession>
<keyword evidence="4" id="KW-0663">Pyridoxal phosphate</keyword>
<keyword evidence="7" id="KW-0808">Transferase</keyword>
<comment type="caution">
    <text evidence="7">The sequence shown here is derived from an EMBL/GenBank/DDBJ whole genome shotgun (WGS) entry which is preliminary data.</text>
</comment>
<dbReference type="Gene3D" id="3.30.70.2450">
    <property type="match status" value="1"/>
</dbReference>
<dbReference type="InterPro" id="IPR005814">
    <property type="entry name" value="Aminotrans_3"/>
</dbReference>
<dbReference type="Gene3D" id="3.50.50.60">
    <property type="entry name" value="FAD/NAD(P)-binding domain"/>
    <property type="match status" value="1"/>
</dbReference>
<dbReference type="InterPro" id="IPR015424">
    <property type="entry name" value="PyrdxlP-dep_Trfase"/>
</dbReference>
<dbReference type="SUPFAM" id="SSF53383">
    <property type="entry name" value="PLP-dependent transferases"/>
    <property type="match status" value="1"/>
</dbReference>
<keyword evidence="7" id="KW-0032">Aminotransferase</keyword>
<dbReference type="SUPFAM" id="SSF51905">
    <property type="entry name" value="FAD/NAD(P)-binding domain"/>
    <property type="match status" value="1"/>
</dbReference>
<dbReference type="InterPro" id="IPR015422">
    <property type="entry name" value="PyrdxlP-dep_Trfase_small"/>
</dbReference>
<evidence type="ECO:0000256" key="5">
    <source>
        <dbReference type="ARBA" id="ARBA00023002"/>
    </source>
</evidence>
<dbReference type="GO" id="GO:0016491">
    <property type="term" value="F:oxidoreductase activity"/>
    <property type="evidence" value="ECO:0007669"/>
    <property type="project" value="UniProtKB-KW"/>
</dbReference>
<dbReference type="EMBL" id="MPDP01000304">
    <property type="protein sequence ID" value="KAK1450736.1"/>
    <property type="molecule type" value="Genomic_DNA"/>
</dbReference>
<evidence type="ECO:0000313" key="8">
    <source>
        <dbReference type="Proteomes" id="UP001239213"/>
    </source>
</evidence>
<dbReference type="Pfam" id="PF00202">
    <property type="entry name" value="Aminotran_3"/>
    <property type="match status" value="1"/>
</dbReference>
<keyword evidence="5" id="KW-0560">Oxidoreductase</keyword>